<evidence type="ECO:0000256" key="1">
    <source>
        <dbReference type="ARBA" id="ARBA00001974"/>
    </source>
</evidence>
<evidence type="ECO:0000256" key="5">
    <source>
        <dbReference type="ARBA" id="ARBA00023002"/>
    </source>
</evidence>
<dbReference type="GO" id="GO:1903457">
    <property type="term" value="P:lactate catabolic process"/>
    <property type="evidence" value="ECO:0007669"/>
    <property type="project" value="TreeGrafter"/>
</dbReference>
<evidence type="ECO:0000256" key="4">
    <source>
        <dbReference type="ARBA" id="ARBA00022827"/>
    </source>
</evidence>
<dbReference type="InterPro" id="IPR016167">
    <property type="entry name" value="FAD-bd_PCMH_sub1"/>
</dbReference>
<keyword evidence="2" id="KW-0285">Flavoprotein</keyword>
<evidence type="ECO:0000313" key="11">
    <source>
        <dbReference type="EMBL" id="GCE06035.1"/>
    </source>
</evidence>
<comment type="caution">
    <text evidence="11">The sequence shown here is derived from an EMBL/GenBank/DDBJ whole genome shotgun (WGS) entry which is preliminary data.</text>
</comment>
<dbReference type="Pfam" id="PF02754">
    <property type="entry name" value="CCG"/>
    <property type="match status" value="2"/>
</dbReference>
<dbReference type="SUPFAM" id="SSF46548">
    <property type="entry name" value="alpha-helical ferredoxin"/>
    <property type="match status" value="1"/>
</dbReference>
<dbReference type="InterPro" id="IPR017441">
    <property type="entry name" value="Protein_kinase_ATP_BS"/>
</dbReference>
<dbReference type="Pfam" id="PF13183">
    <property type="entry name" value="Fer4_8"/>
    <property type="match status" value="1"/>
</dbReference>
<keyword evidence="8" id="KW-0067">ATP-binding</keyword>
<feature type="transmembrane region" description="Helical" evidence="9">
    <location>
        <begin position="1030"/>
        <end position="1048"/>
    </location>
</feature>
<dbReference type="PROSITE" id="PS00107">
    <property type="entry name" value="PROTEIN_KINASE_ATP"/>
    <property type="match status" value="1"/>
</dbReference>
<dbReference type="InterPro" id="IPR036318">
    <property type="entry name" value="FAD-bd_PCMH-like_sf"/>
</dbReference>
<keyword evidence="7" id="KW-0411">Iron-sulfur</keyword>
<protein>
    <submittedName>
        <fullName evidence="11">Dimethylmenaquinone methyltransferase</fullName>
    </submittedName>
</protein>
<dbReference type="InterPro" id="IPR016166">
    <property type="entry name" value="FAD-bd_PCMH"/>
</dbReference>
<reference evidence="12" key="1">
    <citation type="submission" date="2018-12" db="EMBL/GenBank/DDBJ databases">
        <title>Tengunoibacter tsumagoiensis gen. nov., sp. nov., Dictyobacter kobayashii sp. nov., D. alpinus sp. nov., and D. joshuensis sp. nov. and description of Dictyobacteraceae fam. nov. within the order Ktedonobacterales isolated from Tengu-no-mugimeshi.</title>
        <authorList>
            <person name="Wang C.M."/>
            <person name="Zheng Y."/>
            <person name="Sakai Y."/>
            <person name="Toyoda A."/>
            <person name="Minakuchi Y."/>
            <person name="Abe K."/>
            <person name="Yokota A."/>
            <person name="Yabe S."/>
        </authorList>
    </citation>
    <scope>NUCLEOTIDE SEQUENCE [LARGE SCALE GENOMIC DNA]</scope>
    <source>
        <strain evidence="12">S-27</strain>
    </source>
</reference>
<comment type="cofactor">
    <cofactor evidence="1">
        <name>FAD</name>
        <dbReference type="ChEBI" id="CHEBI:57692"/>
    </cofactor>
</comment>
<keyword evidence="11" id="KW-0489">Methyltransferase</keyword>
<evidence type="ECO:0000256" key="9">
    <source>
        <dbReference type="SAM" id="Phobius"/>
    </source>
</evidence>
<dbReference type="InterPro" id="IPR006094">
    <property type="entry name" value="Oxid_FAD_bind_N"/>
</dbReference>
<feature type="binding site" evidence="8">
    <location>
        <position position="1056"/>
    </location>
    <ligand>
        <name>ATP</name>
        <dbReference type="ChEBI" id="CHEBI:30616"/>
    </ligand>
</feature>
<dbReference type="Proteomes" id="UP000287224">
    <property type="component" value="Unassembled WGS sequence"/>
</dbReference>
<dbReference type="InterPro" id="IPR004113">
    <property type="entry name" value="FAD-bd_oxidored_4_C"/>
</dbReference>
<keyword evidence="9" id="KW-0472">Membrane</keyword>
<dbReference type="SUPFAM" id="SSF55103">
    <property type="entry name" value="FAD-linked oxidases, C-terminal domain"/>
    <property type="match status" value="1"/>
</dbReference>
<dbReference type="InterPro" id="IPR017896">
    <property type="entry name" value="4Fe4S_Fe-S-bd"/>
</dbReference>
<dbReference type="GO" id="GO:0051536">
    <property type="term" value="F:iron-sulfur cluster binding"/>
    <property type="evidence" value="ECO:0007669"/>
    <property type="project" value="UniProtKB-KW"/>
</dbReference>
<sequence length="1059" mass="118055">MTHTFHGNSEREDDSVKHVVVLNENAHTHVKNSNVHSVPMTSMVVDVEALERDLRQQVRGEVRFDEGSRGLYTTDASNYRQVPIGVVIPKDKDDVVATVATCRAYNVPVLARGGGTSLAGQCCNVAVVIDMSKYMNGIIEMDAERRRARVQPGIILDHLRQAAEEHHLTFGPDPATHNHCTLGGMIGNNSCGTHALMAGKTSDNIDELEILTYDGLRMRVGKTSDEELERIIGEGGRRGEIYARLKALRDTYADLIRERYPDIPRRVSGFNLDELLPENGFNVAGALVGSESTCAVVLEATTRLVESPPVRTLVVLGYADIYSGCDRIPELLKHHPIGLEGFDDGLISDMRKKGMHPDEIALFPEGRGWLLVEFGGQDKEDAGKQARALVDELRGKEHAPDIKVYADPADQQKIWSVREAALGVTALVPGEKARWAGWEDSAVPPDKLGDYLRDLRKLLDSYQYSASFYGHFGQGCLHTRIDFDLDTHEGIQKFRAFINDAADLVVRYGGSLSGEHGDGQARAEFTTKMFGNELIDAFREFKSIWDPAWKLNPGKMVNAYRVDENLRQGTNYQPLPVRTHFQFPDDGGSFASATLRCVGVGKCRRTEGGTMCPSFMVTREEKDTTRGRARLLFEMLQGDPVTRGWRNDKVKEALDLCLACKGCKGDCPVNVDMATYKAEFLSHYYQGRLRPLTGYSMGLIYWWARLASLMPGLVNFVTHAPVLSGIAKTMGGFAPQRRIPTFAPQTFKQWFQRRGTRNQGGPQVILWPDTFNNYLKPETAMAAVEVLEAAGHQVIVPQRSLCCGRPLYDYGFLDQAKHLLRQILDTLGPQIEAGIPVVALEPSCAAVFRDELKNLFPHDENAKRLSQQTFLLSEFLEQKSKDYQLPRLSQQAVVHGHCHHKAIMKMKDEEAVLSRLGLDFQVLDSGCCGMAGAFGFEKDHYDISIKAGERVLLPAVRKADKDTIIIADGFSCREQIEQTTDRKALHLAEVLQMALRQQQQKISGDYPERQYKRELHSREAQAVPARRGTVLLGAGIMGAIAILAWRLLSQRRLAVKLTK</sequence>
<dbReference type="GO" id="GO:0004458">
    <property type="term" value="F:D-lactate dehydrogenase (cytochrome) activity"/>
    <property type="evidence" value="ECO:0007669"/>
    <property type="project" value="TreeGrafter"/>
</dbReference>
<accession>A0A401ZGM5</accession>
<evidence type="ECO:0000313" key="12">
    <source>
        <dbReference type="Proteomes" id="UP000287224"/>
    </source>
</evidence>
<evidence type="ECO:0000256" key="3">
    <source>
        <dbReference type="ARBA" id="ARBA00022723"/>
    </source>
</evidence>
<dbReference type="Gene3D" id="3.30.465.10">
    <property type="match status" value="1"/>
</dbReference>
<keyword evidence="12" id="KW-1185">Reference proteome</keyword>
<keyword evidence="3" id="KW-0479">Metal-binding</keyword>
<evidence type="ECO:0000256" key="8">
    <source>
        <dbReference type="PROSITE-ProRule" id="PRU10141"/>
    </source>
</evidence>
<keyword evidence="4" id="KW-0274">FAD</keyword>
<dbReference type="InterPro" id="IPR016164">
    <property type="entry name" value="FAD-linked_Oxase-like_C"/>
</dbReference>
<name>A0A401ZGM5_9CHLR</name>
<dbReference type="GO" id="GO:0005524">
    <property type="term" value="F:ATP binding"/>
    <property type="evidence" value="ECO:0007669"/>
    <property type="project" value="UniProtKB-UniRule"/>
</dbReference>
<dbReference type="GO" id="GO:0046872">
    <property type="term" value="F:metal ion binding"/>
    <property type="evidence" value="ECO:0007669"/>
    <property type="project" value="UniProtKB-KW"/>
</dbReference>
<dbReference type="InterPro" id="IPR016169">
    <property type="entry name" value="FAD-bd_PCMH_sub2"/>
</dbReference>
<dbReference type="PANTHER" id="PTHR11748">
    <property type="entry name" value="D-LACTATE DEHYDROGENASE"/>
    <property type="match status" value="1"/>
</dbReference>
<dbReference type="PROSITE" id="PS51387">
    <property type="entry name" value="FAD_PCMH"/>
    <property type="match status" value="1"/>
</dbReference>
<dbReference type="GO" id="GO:0032259">
    <property type="term" value="P:methylation"/>
    <property type="evidence" value="ECO:0007669"/>
    <property type="project" value="UniProtKB-KW"/>
</dbReference>
<keyword evidence="6" id="KW-0408">Iron</keyword>
<keyword evidence="9" id="KW-1133">Transmembrane helix</keyword>
<feature type="domain" description="FAD-binding PCMH-type" evidence="10">
    <location>
        <begin position="79"/>
        <end position="307"/>
    </location>
</feature>
<dbReference type="GO" id="GO:0008720">
    <property type="term" value="F:D-lactate dehydrogenase (NAD+) activity"/>
    <property type="evidence" value="ECO:0007669"/>
    <property type="project" value="TreeGrafter"/>
</dbReference>
<dbReference type="PROSITE" id="PS00198">
    <property type="entry name" value="4FE4S_FER_1"/>
    <property type="match status" value="1"/>
</dbReference>
<dbReference type="SUPFAM" id="SSF56176">
    <property type="entry name" value="FAD-binding/transporter-associated domain-like"/>
    <property type="match status" value="1"/>
</dbReference>
<evidence type="ECO:0000256" key="6">
    <source>
        <dbReference type="ARBA" id="ARBA00023004"/>
    </source>
</evidence>
<dbReference type="EMBL" id="BIFQ01000001">
    <property type="protein sequence ID" value="GCE06035.1"/>
    <property type="molecule type" value="Genomic_DNA"/>
</dbReference>
<evidence type="ECO:0000259" key="10">
    <source>
        <dbReference type="PROSITE" id="PS51387"/>
    </source>
</evidence>
<keyword evidence="9" id="KW-0812">Transmembrane</keyword>
<dbReference type="InterPro" id="IPR017900">
    <property type="entry name" value="4Fe4S_Fe_S_CS"/>
</dbReference>
<evidence type="ECO:0000256" key="2">
    <source>
        <dbReference type="ARBA" id="ARBA00022630"/>
    </source>
</evidence>
<dbReference type="GO" id="GO:0008168">
    <property type="term" value="F:methyltransferase activity"/>
    <property type="evidence" value="ECO:0007669"/>
    <property type="project" value="UniProtKB-KW"/>
</dbReference>
<organism evidence="11 12">
    <name type="scientific">Dictyobacter aurantiacus</name>
    <dbReference type="NCBI Taxonomy" id="1936993"/>
    <lineage>
        <taxon>Bacteria</taxon>
        <taxon>Bacillati</taxon>
        <taxon>Chloroflexota</taxon>
        <taxon>Ktedonobacteria</taxon>
        <taxon>Ktedonobacterales</taxon>
        <taxon>Dictyobacteraceae</taxon>
        <taxon>Dictyobacter</taxon>
    </lineage>
</organism>
<keyword evidence="8" id="KW-0547">Nucleotide-binding</keyword>
<dbReference type="AlphaFoldDB" id="A0A401ZGM5"/>
<keyword evidence="11" id="KW-0808">Transferase</keyword>
<dbReference type="PANTHER" id="PTHR11748:SF119">
    <property type="entry name" value="D-2-HYDROXYGLUTARATE DEHYDROGENASE"/>
    <property type="match status" value="1"/>
</dbReference>
<evidence type="ECO:0000256" key="7">
    <source>
        <dbReference type="ARBA" id="ARBA00023014"/>
    </source>
</evidence>
<dbReference type="Pfam" id="PF02913">
    <property type="entry name" value="FAD-oxidase_C"/>
    <property type="match status" value="1"/>
</dbReference>
<dbReference type="Pfam" id="PF01565">
    <property type="entry name" value="FAD_binding_4"/>
    <property type="match status" value="1"/>
</dbReference>
<keyword evidence="5" id="KW-0560">Oxidoreductase</keyword>
<dbReference type="Gene3D" id="3.30.43.10">
    <property type="entry name" value="Uridine Diphospho-n-acetylenolpyruvylglucosamine Reductase, domain 2"/>
    <property type="match status" value="1"/>
</dbReference>
<dbReference type="GO" id="GO:0071949">
    <property type="term" value="F:FAD binding"/>
    <property type="evidence" value="ECO:0007669"/>
    <property type="project" value="InterPro"/>
</dbReference>
<proteinExistence type="predicted"/>
<gene>
    <name evidence="11" type="ORF">KDAU_33640</name>
</gene>
<dbReference type="Gene3D" id="3.30.70.2740">
    <property type="match status" value="1"/>
</dbReference>
<dbReference type="InterPro" id="IPR004017">
    <property type="entry name" value="Cys_rich_dom"/>
</dbReference>